<feature type="modified residue" description="Phosphocysteine; by EIIA" evidence="7">
    <location>
        <position position="7"/>
    </location>
</feature>
<name>A0A1G9S6L6_9BACI</name>
<protein>
    <submittedName>
        <fullName evidence="9">PTS system, cellobiose-specific IIB component</fullName>
    </submittedName>
</protein>
<gene>
    <name evidence="9" type="ORF">SAMN05216244_2304</name>
</gene>
<dbReference type="GO" id="GO:0008982">
    <property type="term" value="F:protein-N(PI)-phosphohistidine-sugar phosphotransferase activity"/>
    <property type="evidence" value="ECO:0007669"/>
    <property type="project" value="InterPro"/>
</dbReference>
<dbReference type="GO" id="GO:0009401">
    <property type="term" value="P:phosphoenolpyruvate-dependent sugar phosphotransferase system"/>
    <property type="evidence" value="ECO:0007669"/>
    <property type="project" value="UniProtKB-KW"/>
</dbReference>
<dbReference type="Proteomes" id="UP000182347">
    <property type="component" value="Unassembled WGS sequence"/>
</dbReference>
<dbReference type="GO" id="GO:0016301">
    <property type="term" value="F:kinase activity"/>
    <property type="evidence" value="ECO:0007669"/>
    <property type="project" value="UniProtKB-KW"/>
</dbReference>
<dbReference type="CDD" id="cd05564">
    <property type="entry name" value="PTS_IIB_chitobiose_lichenan"/>
    <property type="match status" value="1"/>
</dbReference>
<dbReference type="SUPFAM" id="SSF52794">
    <property type="entry name" value="PTS system IIB component-like"/>
    <property type="match status" value="1"/>
</dbReference>
<dbReference type="InterPro" id="IPR036095">
    <property type="entry name" value="PTS_EIIB-like_sf"/>
</dbReference>
<evidence type="ECO:0000259" key="8">
    <source>
        <dbReference type="PROSITE" id="PS51100"/>
    </source>
</evidence>
<keyword evidence="10" id="KW-1185">Reference proteome</keyword>
<evidence type="ECO:0000313" key="10">
    <source>
        <dbReference type="Proteomes" id="UP000182347"/>
    </source>
</evidence>
<reference evidence="10" key="1">
    <citation type="submission" date="2016-10" db="EMBL/GenBank/DDBJ databases">
        <authorList>
            <person name="Varghese N."/>
            <person name="Submissions S."/>
        </authorList>
    </citation>
    <scope>NUCLEOTIDE SEQUENCE [LARGE SCALE GENOMIC DNA]</scope>
    <source>
        <strain evidence="10">CGMCC 1.6199</strain>
    </source>
</reference>
<sequence>MKIALLCALGMSTSLLVDRIKKAAADRQIEVEVDAYSVDDMDEQLKTADVILLGPQIRYKQNELYKKAKSANTPIAIIDMKAYGIRDGEKVLDQALELLDQ</sequence>
<evidence type="ECO:0000256" key="6">
    <source>
        <dbReference type="ARBA" id="ARBA00022777"/>
    </source>
</evidence>
<dbReference type="InterPro" id="IPR013012">
    <property type="entry name" value="PTS_EIIB_3"/>
</dbReference>
<dbReference type="EMBL" id="FNHF01000002">
    <property type="protein sequence ID" value="SDM31031.1"/>
    <property type="molecule type" value="Genomic_DNA"/>
</dbReference>
<keyword evidence="3" id="KW-0762">Sugar transport</keyword>
<evidence type="ECO:0000256" key="7">
    <source>
        <dbReference type="PROSITE-ProRule" id="PRU00423"/>
    </source>
</evidence>
<evidence type="ECO:0000256" key="1">
    <source>
        <dbReference type="ARBA" id="ARBA00022448"/>
    </source>
</evidence>
<keyword evidence="2" id="KW-0597">Phosphoprotein</keyword>
<evidence type="ECO:0000256" key="5">
    <source>
        <dbReference type="ARBA" id="ARBA00022683"/>
    </source>
</evidence>
<keyword evidence="1" id="KW-0813">Transport</keyword>
<dbReference type="OrthoDB" id="9808134at2"/>
<keyword evidence="5" id="KW-0598">Phosphotransferase system</keyword>
<dbReference type="PROSITE" id="PS51100">
    <property type="entry name" value="PTS_EIIB_TYPE_3"/>
    <property type="match status" value="1"/>
</dbReference>
<evidence type="ECO:0000256" key="3">
    <source>
        <dbReference type="ARBA" id="ARBA00022597"/>
    </source>
</evidence>
<proteinExistence type="predicted"/>
<dbReference type="InterPro" id="IPR003501">
    <property type="entry name" value="PTS_EIIB_2/3"/>
</dbReference>
<evidence type="ECO:0000256" key="4">
    <source>
        <dbReference type="ARBA" id="ARBA00022679"/>
    </source>
</evidence>
<dbReference type="InterPro" id="IPR051819">
    <property type="entry name" value="PTS_sugar-specific_EIIB"/>
</dbReference>
<dbReference type="PANTHER" id="PTHR34581:SF2">
    <property type="entry name" value="PTS SYSTEM N,N'-DIACETYLCHITOBIOSE-SPECIFIC EIIB COMPONENT"/>
    <property type="match status" value="1"/>
</dbReference>
<evidence type="ECO:0000256" key="2">
    <source>
        <dbReference type="ARBA" id="ARBA00022553"/>
    </source>
</evidence>
<dbReference type="PANTHER" id="PTHR34581">
    <property type="entry name" value="PTS SYSTEM N,N'-DIACETYLCHITOBIOSE-SPECIFIC EIIB COMPONENT"/>
    <property type="match status" value="1"/>
</dbReference>
<dbReference type="Pfam" id="PF02302">
    <property type="entry name" value="PTS_IIB"/>
    <property type="match status" value="1"/>
</dbReference>
<dbReference type="Gene3D" id="3.40.50.2300">
    <property type="match status" value="1"/>
</dbReference>
<accession>A0A1G9S6L6</accession>
<keyword evidence="4" id="KW-0808">Transferase</keyword>
<dbReference type="RefSeq" id="WP_074598962.1">
    <property type="nucleotide sequence ID" value="NZ_FNHF01000002.1"/>
</dbReference>
<organism evidence="9 10">
    <name type="scientific">Sediminibacillus halophilus</name>
    <dbReference type="NCBI Taxonomy" id="482461"/>
    <lineage>
        <taxon>Bacteria</taxon>
        <taxon>Bacillati</taxon>
        <taxon>Bacillota</taxon>
        <taxon>Bacilli</taxon>
        <taxon>Bacillales</taxon>
        <taxon>Bacillaceae</taxon>
        <taxon>Sediminibacillus</taxon>
    </lineage>
</organism>
<dbReference type="AlphaFoldDB" id="A0A1G9S6L6"/>
<evidence type="ECO:0000313" key="9">
    <source>
        <dbReference type="EMBL" id="SDM31031.1"/>
    </source>
</evidence>
<keyword evidence="6" id="KW-0418">Kinase</keyword>
<feature type="domain" description="PTS EIIB type-3" evidence="8">
    <location>
        <begin position="1"/>
        <end position="101"/>
    </location>
</feature>
<dbReference type="STRING" id="482461.SAMN05216244_2304"/>